<dbReference type="InterPro" id="IPR032774">
    <property type="entry name" value="WG_beta_rep"/>
</dbReference>
<dbReference type="PANTHER" id="PTHR37841:SF1">
    <property type="entry name" value="DUF3298 DOMAIN-CONTAINING PROTEIN"/>
    <property type="match status" value="1"/>
</dbReference>
<reference evidence="1 2" key="1">
    <citation type="journal article" date="2012" name="Stand. Genomic Sci.">
        <title>Genome sequence of the orange-pigmented seawater bacterium Owenweeksia hongkongensis type strain (UST20020801(T)).</title>
        <authorList>
            <person name="Riedel T."/>
            <person name="Held B."/>
            <person name="Nolan M."/>
            <person name="Lucas S."/>
            <person name="Lapidus A."/>
            <person name="Tice H."/>
            <person name="Del Rio T.G."/>
            <person name="Cheng J.F."/>
            <person name="Han C."/>
            <person name="Tapia R."/>
            <person name="Goodwin L.A."/>
            <person name="Pitluck S."/>
            <person name="Liolios K."/>
            <person name="Mavromatis K."/>
            <person name="Pagani I."/>
            <person name="Ivanova N."/>
            <person name="Mikhailova N."/>
            <person name="Pati A."/>
            <person name="Chen A."/>
            <person name="Palaniappan K."/>
            <person name="Rohde M."/>
            <person name="Tindall B.J."/>
            <person name="Detter J.C."/>
            <person name="Goker M."/>
            <person name="Woyke T."/>
            <person name="Bristow J."/>
            <person name="Eisen J.A."/>
            <person name="Markowitz V."/>
            <person name="Hugenholtz P."/>
            <person name="Klenk H.P."/>
            <person name="Kyrpides N.C."/>
        </authorList>
    </citation>
    <scope>NUCLEOTIDE SEQUENCE</scope>
    <source>
        <strain evidence="2">DSM 17368 / JCM 12287 / NRRL B-23963</strain>
    </source>
</reference>
<dbReference type="eggNOG" id="COG1649">
    <property type="taxonomic scope" value="Bacteria"/>
</dbReference>
<proteinExistence type="predicted"/>
<protein>
    <recommendedName>
        <fullName evidence="3">KWG repeat protein</fullName>
    </recommendedName>
</protein>
<gene>
    <name evidence="1" type="ordered locus">Oweho_3127</name>
</gene>
<accession>G8R355</accession>
<dbReference type="Pfam" id="PF14903">
    <property type="entry name" value="WG_beta_rep"/>
    <property type="match status" value="7"/>
</dbReference>
<dbReference type="AlphaFoldDB" id="G8R355"/>
<dbReference type="eggNOG" id="COG0515">
    <property type="taxonomic scope" value="Bacteria"/>
</dbReference>
<dbReference type="HOGENOM" id="CLU_030408_3_0_10"/>
<dbReference type="Proteomes" id="UP000005631">
    <property type="component" value="Chromosome"/>
</dbReference>
<dbReference type="PANTHER" id="PTHR37841">
    <property type="entry name" value="GLR2918 PROTEIN"/>
    <property type="match status" value="1"/>
</dbReference>
<dbReference type="EMBL" id="CP003156">
    <property type="protein sequence ID" value="AEV34080.1"/>
    <property type="molecule type" value="Genomic_DNA"/>
</dbReference>
<dbReference type="OrthoDB" id="623514at2"/>
<sequence>MTKLFFLVFSFFWVSVYAQGDKHEEFRRVFSNSKWGFLDGNGDTIIPFGKYKFLNPIDDYGMILAHLHTGKEGYIDIEQNVLIPFLYDDLGVFSMNLAPAKIGGKFGYVNRKGELVIDLKYQKAGYFKAPGIAIARYESGYGLIDTLENIILNFEYHDIAVFQNHNVAVVEKGNKFGFFFLNENRLSPVVFDKIYKSQIERPLEVCLNCAKKVPFNKGVALVEKDNDYALINEQFEEVVPFGLYDSIQPINMGGLAIVKKKAKYGLVNFLGEEILKPEYEFISTESARSYEDDFTSFRVINNGSTTLLDANGVNALGQSFDSVAVLSSCMYMAYGKGNPLILDNDLNILFDKYECYHQVDNGFIVKKNGKMGHVSEEGIFIIPLSYDSLFQPRLEKLYYAGNNGKYGVLDLSGEVIIPFEYGLITRTWYNDQEENLIVEKSGKIGTITMANEIAIPFEYDGLSGWVEYSPEEHYAKKDGKYGMVKPNGEVLIPCVYDYIHYYTSSAILVKKDDLYGVLDRGGNLIIPIKYHRIILDLDFWGFKESEDEKFVVLHKNQWSYFDLNGRVAQKDVSRKVIEAEYAYELLHDPSDYEMDWMLMMAK</sequence>
<evidence type="ECO:0000313" key="1">
    <source>
        <dbReference type="EMBL" id="AEV34080.1"/>
    </source>
</evidence>
<keyword evidence="2" id="KW-1185">Reference proteome</keyword>
<dbReference type="KEGG" id="oho:Oweho_3127"/>
<dbReference type="STRING" id="926562.Oweho_3127"/>
<evidence type="ECO:0000313" key="2">
    <source>
        <dbReference type="Proteomes" id="UP000005631"/>
    </source>
</evidence>
<dbReference type="RefSeq" id="WP_014203427.1">
    <property type="nucleotide sequence ID" value="NC_016599.1"/>
</dbReference>
<evidence type="ECO:0008006" key="3">
    <source>
        <dbReference type="Google" id="ProtNLM"/>
    </source>
</evidence>
<name>G8R355_OWEHD</name>
<organism evidence="1 2">
    <name type="scientific">Owenweeksia hongkongensis (strain DSM 17368 / CIP 108786 / JCM 12287 / NRRL B-23963 / UST20020801)</name>
    <dbReference type="NCBI Taxonomy" id="926562"/>
    <lineage>
        <taxon>Bacteria</taxon>
        <taxon>Pseudomonadati</taxon>
        <taxon>Bacteroidota</taxon>
        <taxon>Flavobacteriia</taxon>
        <taxon>Flavobacteriales</taxon>
        <taxon>Owenweeksiaceae</taxon>
        <taxon>Owenweeksia</taxon>
    </lineage>
</organism>